<protein>
    <recommendedName>
        <fullName evidence="4">WG repeat-containing protein</fullName>
    </recommendedName>
</protein>
<reference evidence="3" key="1">
    <citation type="submission" date="2019-02" db="EMBL/GenBank/DDBJ databases">
        <title>Isolation and identification of novel species under the genus Muribaculum.</title>
        <authorList>
            <person name="Miyake S."/>
            <person name="Ding Y."/>
            <person name="Low A."/>
            <person name="Soh M."/>
            <person name="Seedorf H."/>
        </authorList>
    </citation>
    <scope>NUCLEOTIDE SEQUENCE [LARGE SCALE GENOMIC DNA]</scope>
    <source>
        <strain evidence="3">H5</strain>
    </source>
</reference>
<dbReference type="Proteomes" id="UP000297149">
    <property type="component" value="Chromosome"/>
</dbReference>
<gene>
    <name evidence="2" type="ORF">E7747_12270</name>
</gene>
<dbReference type="AlphaFoldDB" id="A0A4P7W612"/>
<dbReference type="KEGG" id="ddb:E7747_12270"/>
<keyword evidence="3" id="KW-1185">Reference proteome</keyword>
<dbReference type="EMBL" id="CP039396">
    <property type="protein sequence ID" value="QCD42990.1"/>
    <property type="molecule type" value="Genomic_DNA"/>
</dbReference>
<accession>A0A4P7W612</accession>
<feature type="region of interest" description="Disordered" evidence="1">
    <location>
        <begin position="160"/>
        <end position="190"/>
    </location>
</feature>
<sequence length="190" mass="21744">MAYKKIINKDYRKSLGKTLSIKLDSQILSEKKLIVQGFWGTDLFNCIIGIPTTINPNGLFKTGINVYKDCKCGIVNLQGDIIIPFEFKEIAPFDTFIIANRNDMYELYRLDGSRISGLCFNKYKEQKDGSIELYTVDTWETGILFCYYELSKDGILTKTSSDGDDWSEKPDYGNPLDAYEGDESNRWNTD</sequence>
<name>A0A4P7W612_9BACT</name>
<organism evidence="2 3">
    <name type="scientific">Duncaniella dubosii</name>
    <dbReference type="NCBI Taxonomy" id="2518971"/>
    <lineage>
        <taxon>Bacteria</taxon>
        <taxon>Pseudomonadati</taxon>
        <taxon>Bacteroidota</taxon>
        <taxon>Bacteroidia</taxon>
        <taxon>Bacteroidales</taxon>
        <taxon>Muribaculaceae</taxon>
        <taxon>Duncaniella</taxon>
    </lineage>
</organism>
<evidence type="ECO:0000256" key="1">
    <source>
        <dbReference type="SAM" id="MobiDB-lite"/>
    </source>
</evidence>
<proteinExistence type="predicted"/>
<evidence type="ECO:0008006" key="4">
    <source>
        <dbReference type="Google" id="ProtNLM"/>
    </source>
</evidence>
<evidence type="ECO:0000313" key="2">
    <source>
        <dbReference type="EMBL" id="QCD42990.1"/>
    </source>
</evidence>
<evidence type="ECO:0000313" key="3">
    <source>
        <dbReference type="Proteomes" id="UP000297149"/>
    </source>
</evidence>
<dbReference type="RefSeq" id="WP_136416237.1">
    <property type="nucleotide sequence ID" value="NZ_CP039396.1"/>
</dbReference>